<comment type="caution">
    <text evidence="5">The sequence shown here is derived from an EMBL/GenBank/DDBJ whole genome shotgun (WGS) entry which is preliminary data.</text>
</comment>
<dbReference type="PANTHER" id="PTHR47566:SF1">
    <property type="entry name" value="PROTEIN NUD1"/>
    <property type="match status" value="1"/>
</dbReference>
<dbReference type="OrthoDB" id="448132at2759"/>
<dbReference type="GO" id="GO:0035591">
    <property type="term" value="F:signaling adaptor activity"/>
    <property type="evidence" value="ECO:0007669"/>
    <property type="project" value="TreeGrafter"/>
</dbReference>
<gene>
    <name evidence="5" type="primary">SHOC2</name>
    <name evidence="5" type="ORF">AK812_SmicGene679</name>
</gene>
<dbReference type="Proteomes" id="UP000186817">
    <property type="component" value="Unassembled WGS sequence"/>
</dbReference>
<feature type="transmembrane region" description="Helical" evidence="4">
    <location>
        <begin position="2365"/>
        <end position="2385"/>
    </location>
</feature>
<dbReference type="SUPFAM" id="SSF52058">
    <property type="entry name" value="L domain-like"/>
    <property type="match status" value="2"/>
</dbReference>
<organism evidence="5 6">
    <name type="scientific">Symbiodinium microadriaticum</name>
    <name type="common">Dinoflagellate</name>
    <name type="synonym">Zooxanthella microadriatica</name>
    <dbReference type="NCBI Taxonomy" id="2951"/>
    <lineage>
        <taxon>Eukaryota</taxon>
        <taxon>Sar</taxon>
        <taxon>Alveolata</taxon>
        <taxon>Dinophyceae</taxon>
        <taxon>Suessiales</taxon>
        <taxon>Symbiodiniaceae</taxon>
        <taxon>Symbiodinium</taxon>
    </lineage>
</organism>
<dbReference type="InterPro" id="IPR032675">
    <property type="entry name" value="LRR_dom_sf"/>
</dbReference>
<keyword evidence="6" id="KW-1185">Reference proteome</keyword>
<feature type="region of interest" description="Disordered" evidence="3">
    <location>
        <begin position="211"/>
        <end position="251"/>
    </location>
</feature>
<dbReference type="Gene3D" id="1.20.1250.20">
    <property type="entry name" value="MFS general substrate transporter like domains"/>
    <property type="match status" value="1"/>
</dbReference>
<feature type="transmembrane region" description="Helical" evidence="4">
    <location>
        <begin position="353"/>
        <end position="372"/>
    </location>
</feature>
<feature type="compositionally biased region" description="Polar residues" evidence="3">
    <location>
        <begin position="1145"/>
        <end position="1154"/>
    </location>
</feature>
<feature type="transmembrane region" description="Helical" evidence="4">
    <location>
        <begin position="590"/>
        <end position="610"/>
    </location>
</feature>
<feature type="compositionally biased region" description="Basic and acidic residues" evidence="3">
    <location>
        <begin position="1178"/>
        <end position="1192"/>
    </location>
</feature>
<dbReference type="GO" id="GO:0016020">
    <property type="term" value="C:membrane"/>
    <property type="evidence" value="ECO:0007669"/>
    <property type="project" value="InterPro"/>
</dbReference>
<feature type="compositionally biased region" description="Basic and acidic residues" evidence="3">
    <location>
        <begin position="1298"/>
        <end position="1313"/>
    </location>
</feature>
<dbReference type="InterPro" id="IPR003591">
    <property type="entry name" value="Leu-rich_rpt_typical-subtyp"/>
</dbReference>
<dbReference type="InterPro" id="IPR052574">
    <property type="entry name" value="CDIRP"/>
</dbReference>
<keyword evidence="1" id="KW-0433">Leucine-rich repeat</keyword>
<evidence type="ECO:0000256" key="4">
    <source>
        <dbReference type="SAM" id="Phobius"/>
    </source>
</evidence>
<dbReference type="Pfam" id="PF05631">
    <property type="entry name" value="MFS_5"/>
    <property type="match status" value="1"/>
</dbReference>
<dbReference type="SUPFAM" id="SSF103473">
    <property type="entry name" value="MFS general substrate transporter"/>
    <property type="match status" value="1"/>
</dbReference>
<feature type="compositionally biased region" description="Acidic residues" evidence="3">
    <location>
        <begin position="211"/>
        <end position="223"/>
    </location>
</feature>
<dbReference type="EMBL" id="LSRX01000007">
    <property type="protein sequence ID" value="OLQ15080.1"/>
    <property type="molecule type" value="Genomic_DNA"/>
</dbReference>
<accession>A0A1Q9F5Y0</accession>
<dbReference type="InterPro" id="IPR036259">
    <property type="entry name" value="MFS_trans_sf"/>
</dbReference>
<feature type="region of interest" description="Disordered" evidence="3">
    <location>
        <begin position="1142"/>
        <end position="1204"/>
    </location>
</feature>
<feature type="region of interest" description="Disordered" evidence="3">
    <location>
        <begin position="1290"/>
        <end position="1320"/>
    </location>
</feature>
<dbReference type="SMART" id="SM00365">
    <property type="entry name" value="LRR_SD22"/>
    <property type="match status" value="6"/>
</dbReference>
<keyword evidence="4" id="KW-1133">Transmembrane helix</keyword>
<dbReference type="InterPro" id="IPR008509">
    <property type="entry name" value="MOT2/MFSD5"/>
</dbReference>
<evidence type="ECO:0000313" key="5">
    <source>
        <dbReference type="EMBL" id="OLQ15080.1"/>
    </source>
</evidence>
<proteinExistence type="predicted"/>
<feature type="transmembrane region" description="Helical" evidence="4">
    <location>
        <begin position="378"/>
        <end position="399"/>
    </location>
</feature>
<keyword evidence="2" id="KW-0677">Repeat</keyword>
<evidence type="ECO:0000256" key="2">
    <source>
        <dbReference type="ARBA" id="ARBA00022737"/>
    </source>
</evidence>
<evidence type="ECO:0000313" key="6">
    <source>
        <dbReference type="Proteomes" id="UP000186817"/>
    </source>
</evidence>
<evidence type="ECO:0000256" key="3">
    <source>
        <dbReference type="SAM" id="MobiDB-lite"/>
    </source>
</evidence>
<feature type="transmembrane region" description="Helical" evidence="4">
    <location>
        <begin position="2406"/>
        <end position="2439"/>
    </location>
</feature>
<protein>
    <submittedName>
        <fullName evidence="5">Leucine-rich repeat protein SHOC-2</fullName>
    </submittedName>
</protein>
<feature type="compositionally biased region" description="Basic and acidic residues" evidence="3">
    <location>
        <begin position="1159"/>
        <end position="1168"/>
    </location>
</feature>
<reference evidence="5 6" key="1">
    <citation type="submission" date="2016-02" db="EMBL/GenBank/DDBJ databases">
        <title>Genome analysis of coral dinoflagellate symbionts highlights evolutionary adaptations to a symbiotic lifestyle.</title>
        <authorList>
            <person name="Aranda M."/>
            <person name="Li Y."/>
            <person name="Liew Y.J."/>
            <person name="Baumgarten S."/>
            <person name="Simakov O."/>
            <person name="Wilson M."/>
            <person name="Piel J."/>
            <person name="Ashoor H."/>
            <person name="Bougouffa S."/>
            <person name="Bajic V.B."/>
            <person name="Ryu T."/>
            <person name="Ravasi T."/>
            <person name="Bayer T."/>
            <person name="Micklem G."/>
            <person name="Kim H."/>
            <person name="Bhak J."/>
            <person name="Lajeunesse T.C."/>
            <person name="Voolstra C.R."/>
        </authorList>
    </citation>
    <scope>NUCLEOTIDE SEQUENCE [LARGE SCALE GENOMIC DNA]</scope>
    <source>
        <strain evidence="5 6">CCMP2467</strain>
    </source>
</reference>
<dbReference type="Gene3D" id="3.80.10.10">
    <property type="entry name" value="Ribonuclease Inhibitor"/>
    <property type="match status" value="4"/>
</dbReference>
<feature type="region of interest" description="Disordered" evidence="3">
    <location>
        <begin position="1355"/>
        <end position="1379"/>
    </location>
</feature>
<dbReference type="GO" id="GO:0015098">
    <property type="term" value="F:molybdate ion transmembrane transporter activity"/>
    <property type="evidence" value="ECO:0007669"/>
    <property type="project" value="InterPro"/>
</dbReference>
<dbReference type="SMART" id="SM00364">
    <property type="entry name" value="LRR_BAC"/>
    <property type="match status" value="13"/>
</dbReference>
<dbReference type="PROSITE" id="PS51450">
    <property type="entry name" value="LRR"/>
    <property type="match status" value="9"/>
</dbReference>
<dbReference type="PANTHER" id="PTHR47566">
    <property type="match status" value="1"/>
</dbReference>
<feature type="transmembrane region" description="Helical" evidence="4">
    <location>
        <begin position="101"/>
        <end position="122"/>
    </location>
</feature>
<keyword evidence="4" id="KW-0812">Transmembrane</keyword>
<evidence type="ECO:0000256" key="1">
    <source>
        <dbReference type="ARBA" id="ARBA00022614"/>
    </source>
</evidence>
<keyword evidence="4" id="KW-0472">Membrane</keyword>
<sequence length="2459" mass="273110">MAHSGSSFNQIGWVVVQFKQSGEVVEDFEEGKFSFIESADRLRARAMDAIASPLLVVSLRHYAAIANGCGAVMIPFIRRFVHETDIVSLMAGGGRYSGGNIVPFDLSACVLVFALFVIGFVWEENYGLSDAPESRSSEGVWQSWKEAATALLMDKPLFLLAVVISCFEGAMYAFVFNWTPSLETRTETPPHGVVFALMMMACMLLQAEEVDDRVEDRPDDESDPPAAEVGDWGEYEEPGSESIRASGQRNHACATGGQFGGIGDMAPSQGDAQQAAYATVEEQWTMRGKTGADAETFPHYMVPSPVSFPPSHGDDVPSYEMTWNRVLLTWCWLDLCKEGKHRCQAKGLLVDRLWLRLHVMIFLPLMEMVLFWMRVLELALILLMLMLLVKFLVWLRLLVQLLRMMMHFLVANFHVMMLLPSLAERVLAAKATDQEKAVSHKLAELVLKGGAANLQPAAIASLLRCAERLLLPLAPNVIVAMDMRLVQLFEPSFPDEKDLLDRGLQGHWTPLPRQGVQNNTFFLILFDALIDTTFGAFLPACMVVEVTFQWLGANVDDRIFMDRFVDLHHAREFWSSKGAIDQRRRVCGPWIFGLAYLVTGLTVGLLGITARKHYTCVDEAVLQEMLRDSLPPLSHNVALQYLVLDNNGLEELPLLSPLADLRELHAQANRLRELPDLSSNAKLTILDVELEGNPKLTDILAASNNLSVPPELSKNPLLQILNLEKNALREAPSLDANLELVYLFLETNELTAEKNQLKLLPSLEAASELEQLWLVGNQLQELPSLEANTKLQFLDVSMNAEDLKCLRARTNALTDLPEISPRARLLELTVAFNQIERLDLTSPAFRSLTYLNLDSNLLESVVGLDSMVDLTHLHLANNALRQLPDLAGTQLSDLDLSHNRLQTLPFLGSLRKLSLLNAESNYLTSVSGLENLTGLVWLRLANNNLTELPSLKACKYMRLVSVSHNSLVSIGTLPTFLDELNAGHNRLSRLSFPSYIRMHSLDLRHNLLEEFSLRPLANSQLLYLSVRGNRLKRLPGLENLEELRFLDASENQLTEFPPGDRLYELEGLCLTNNNLPVLPGHPASTSMVRPQNRAAADKLRFALHSGEVDAEPLHIPAHADNLEAIHTAHIFRAIEMLGLGGPVTEQRSPSSPAPSCSERAPDRDERPNGRLPSSPAPIHERPEPPEARDERGNAGNAEADNGHGANEDLLKLAALGLDCKTRCDARASSSADSSGYIFSFGQYKGTAFDVVRRQHPNYLDWLVANPLTLAHRPDLCRALRSAGHDVDAALRRVPPQAEPRRQQRPARGEEPRQPHHCSGCGATDHNVATCPLGRKAPKALASFAYEDLSAEHKRRASQLYTRSRRSLSPEAVERPARRARGMGKNHSLVDMSVMTPKKLLQLCWETGLVPDLCGAACRNSACQGTYTAVRFGSGAEVPGGNLNREAAHYRCGACDAKVSPVSGQKLFLAGHGATDPRKQILVYRCFAAELEIPKCVHMTGVSEDAVGDMYHRALKAVAEEVKHLEADAVARFRRGLEGGQVLDVEVDEKQPRMPILTRAAWKTIADEIFSASSHVSLFSDGCKAYTLEHEGVADHQAVNHNAQEYVRSCQVLRNWETGERTLGKAGCQKAEGAWKHINDCIPESIAAPVTEAKEKILDLHIRHGQWRYMTGSLAYDFEAFGAVAARYNKDQILTVVQWKRPEFWKRVRKAVDKILADVDIEATVSSKRTRLQVEHELQVSFRGQKRRFFEIVSERRVCQWAQQPGDHDLQPVAENRHLFMVSYGRLCCKIKVFKEGGYVVDFALLFVNRWLFDLLGTRVGQGRAVFDLAPAELLRDRLPDAVRAPGDLARLIRVMDAMGMNRDAAASTQTWLPQLLELLRRSPFARNKALLETAAHMAGPVIQAAPGPELARMLQTLVGLREESFTEARLYQRDLYSGQNYETVSKFARTGLLEPSTLGSARVATLAALANGGGTGVDMPWWRERILRPWGAELRRLVAALRHGPRRLGRGTYESELIQAQVLGALGVPSPPRPFVLKAARAVLRQRRQTDASSPQLMRIEFESPVLKPTPGTDGTLIFTAARQMQDRRYRRHGDVERVALLRTLAALPPRERRTVTGTVDLYVDRAVCLSCLGILRQFHELLPKAELRLAVAGPPFFRHFASRQKGGVEREPCQDTSLREGDMSAWALMLISLSLILSTGSVKTNIAPIAFELPIASSQDGVPLAFRWHSRASTWRGTWTPGTSWRRTRSDLRTLSQKDCKDRDALAATHRRPGRSLMLKAFVLGSHDHSQILSRADSGQWLLRTGLLAEEDVVGKKLSGASLSTLVSDYIPSIRRLQLLSMLGVVAFTLASLTAATSSVHVCFLSFLLFEFCVGIYFPSVGTVKSELVPERIRATMYNICRVPLNAIVVGLLLTNLSVLQCFRFCAMLLGVVFVASLGLQSPSSLEDSPETFSAKMK</sequence>
<dbReference type="InterPro" id="IPR001611">
    <property type="entry name" value="Leu-rich_rpt"/>
</dbReference>
<feature type="transmembrane region" description="Helical" evidence="4">
    <location>
        <begin position="2340"/>
        <end position="2359"/>
    </location>
</feature>
<name>A0A1Q9F5Y0_SYMMI</name>
<feature type="transmembrane region" description="Helical" evidence="4">
    <location>
        <begin position="157"/>
        <end position="178"/>
    </location>
</feature>
<dbReference type="SMART" id="SM00369">
    <property type="entry name" value="LRR_TYP"/>
    <property type="match status" value="8"/>
</dbReference>